<dbReference type="InterPro" id="IPR006531">
    <property type="entry name" value="Gp5/Vgr_OB"/>
</dbReference>
<keyword evidence="3" id="KW-1185">Reference proteome</keyword>
<sequence>MQDDLTGIYRAIVTNTADPQNKKRIRVKVPQVSGSAELDWVEPVNPVLPLPTVGTILWVMFNGGYINKPVYLPATETPNPVEPTVTWNLAPLQTGFTHNGNASGNVEWAEYTVQGQTWLEFRGAATVASTGTFPNFLIPNGGVVFQLPLGNRPSVRRTTPIAQNTYANATTQVANHSIKVDINNNGNVVLLGSAFIQTTFVSFHGIRFTK</sequence>
<dbReference type="RefSeq" id="YP_009831855.1">
    <property type="nucleotide sequence ID" value="NC_048650.1"/>
</dbReference>
<dbReference type="Pfam" id="PF04717">
    <property type="entry name" value="Phage_base_V"/>
    <property type="match status" value="1"/>
</dbReference>
<evidence type="ECO:0000259" key="1">
    <source>
        <dbReference type="Pfam" id="PF04717"/>
    </source>
</evidence>
<protein>
    <submittedName>
        <fullName evidence="2">Tail protein</fullName>
    </submittedName>
</protein>
<name>A0A1J0GW39_9CAUD</name>
<dbReference type="GeneID" id="55601544"/>
<organism evidence="2 3">
    <name type="scientific">Streptomyces phage BRock</name>
    <dbReference type="NCBI Taxonomy" id="1913591"/>
    <lineage>
        <taxon>Viruses</taxon>
        <taxon>Duplodnaviria</taxon>
        <taxon>Heunggongvirae</taxon>
        <taxon>Uroviricota</taxon>
        <taxon>Caudoviricetes</taxon>
        <taxon>Borockvirus</taxon>
        <taxon>Borockvirus brock</taxon>
    </lineage>
</organism>
<proteinExistence type="predicted"/>
<dbReference type="Proteomes" id="UP000224898">
    <property type="component" value="Segment"/>
</dbReference>
<feature type="domain" description="Gp5/Type VI secretion system Vgr protein OB-fold" evidence="1">
    <location>
        <begin position="9"/>
        <end position="74"/>
    </location>
</feature>
<evidence type="ECO:0000313" key="2">
    <source>
        <dbReference type="EMBL" id="APC46392.1"/>
    </source>
</evidence>
<dbReference type="KEGG" id="vg:55601544"/>
<evidence type="ECO:0000313" key="3">
    <source>
        <dbReference type="Proteomes" id="UP000224898"/>
    </source>
</evidence>
<accession>A0A1J0GW39</accession>
<reference evidence="2 3" key="1">
    <citation type="submission" date="2016-09" db="EMBL/GenBank/DDBJ databases">
        <title>Complete Genome Sequence of Streptomyces 5a phage BRock.</title>
        <authorList>
            <person name="Crossman A."/>
            <person name="Baron S."/>
            <person name="Jamdagni P."/>
            <person name="Khatri P."/>
            <person name="Sharma D."/>
            <person name="Pandey M."/>
            <person name="Goyal S."/>
            <person name="Kumar S."/>
            <person name="Phogat A."/>
            <person name="Chawla G."/>
            <person name="Pasricha M."/>
            <person name="Gupta K."/>
            <person name="Bazzad D."/>
            <person name="Aggarwal V."/>
            <person name="Poughat A."/>
            <person name="Singh K."/>
            <person name="Rana P."/>
            <person name="Gautam R."/>
            <person name="Sharma V."/>
            <person name="Tyagi D."/>
            <person name="Shahi A."/>
            <person name="Jangra N."/>
            <person name="Malik M."/>
            <person name="Sidhu P.K."/>
            <person name="Malik S."/>
            <person name="Ghalyan Y."/>
            <person name="Sharma S.S."/>
            <person name="Malik A."/>
            <person name="Chuttani R."/>
            <person name="Bamal N."/>
            <person name="Bhadula D."/>
            <person name="Batra A."/>
            <person name="Temple L."/>
            <person name="Nehra K."/>
        </authorList>
    </citation>
    <scope>NUCLEOTIDE SEQUENCE [LARGE SCALE GENOMIC DNA]</scope>
</reference>
<dbReference type="EMBL" id="KX925554">
    <property type="protein sequence ID" value="APC46392.1"/>
    <property type="molecule type" value="Genomic_DNA"/>
</dbReference>
<dbReference type="SUPFAM" id="SSF69255">
    <property type="entry name" value="gp5 N-terminal domain-like"/>
    <property type="match status" value="1"/>
</dbReference>